<protein>
    <recommendedName>
        <fullName evidence="1">DNA-directed RNA polymerase</fullName>
        <ecNumber evidence="1">2.7.7.6</ecNumber>
    </recommendedName>
</protein>
<dbReference type="PANTHER" id="PTHR19376">
    <property type="entry name" value="DNA-DIRECTED RNA POLYMERASE"/>
    <property type="match status" value="1"/>
</dbReference>
<keyword evidence="9" id="KW-1185">Reference proteome</keyword>
<feature type="region of interest" description="Disordered" evidence="6">
    <location>
        <begin position="1"/>
        <end position="30"/>
    </location>
</feature>
<evidence type="ECO:0000259" key="7">
    <source>
        <dbReference type="Pfam" id="PF04990"/>
    </source>
</evidence>
<dbReference type="InterPro" id="IPR007073">
    <property type="entry name" value="RNA_pol_Rpb1_7"/>
</dbReference>
<comment type="caution">
    <text evidence="8">The sequence shown here is derived from an EMBL/GenBank/DDBJ whole genome shotgun (WGS) entry which is preliminary data.</text>
</comment>
<reference evidence="8 9" key="1">
    <citation type="journal article" date="2020" name="IScience">
        <title>Genome Sequencing of the Endangered Kingdonia uniflora (Circaeasteraceae, Ranunculales) Reveals Potential Mechanisms of Evolutionary Specialization.</title>
        <authorList>
            <person name="Sun Y."/>
            <person name="Deng T."/>
            <person name="Zhang A."/>
            <person name="Moore M.J."/>
            <person name="Landis J.B."/>
            <person name="Lin N."/>
            <person name="Zhang H."/>
            <person name="Zhang X."/>
            <person name="Huang J."/>
            <person name="Zhang X."/>
            <person name="Sun H."/>
            <person name="Wang H."/>
        </authorList>
    </citation>
    <scope>NUCLEOTIDE SEQUENCE [LARGE SCALE GENOMIC DNA]</scope>
    <source>
        <strain evidence="8">TB1705</strain>
        <tissue evidence="8">Leaf</tissue>
    </source>
</reference>
<accession>A0A7J7MN88</accession>
<dbReference type="OrthoDB" id="270392at2759"/>
<dbReference type="Proteomes" id="UP000541444">
    <property type="component" value="Unassembled WGS sequence"/>
</dbReference>
<dbReference type="GO" id="GO:0003899">
    <property type="term" value="F:DNA-directed RNA polymerase activity"/>
    <property type="evidence" value="ECO:0007669"/>
    <property type="project" value="UniProtKB-EC"/>
</dbReference>
<keyword evidence="2" id="KW-0240">DNA-directed RNA polymerase</keyword>
<keyword evidence="3" id="KW-0808">Transferase</keyword>
<dbReference type="PANTHER" id="PTHR19376:SF37">
    <property type="entry name" value="DNA-DIRECTED RNA POLYMERASE II SUBUNIT RPB1"/>
    <property type="match status" value="1"/>
</dbReference>
<dbReference type="InterPro" id="IPR045867">
    <property type="entry name" value="DNA-dir_RpoC_beta_prime"/>
</dbReference>
<name>A0A7J7MN88_9MAGN</name>
<evidence type="ECO:0000256" key="2">
    <source>
        <dbReference type="ARBA" id="ARBA00022478"/>
    </source>
</evidence>
<evidence type="ECO:0000256" key="4">
    <source>
        <dbReference type="ARBA" id="ARBA00022695"/>
    </source>
</evidence>
<organism evidence="8 9">
    <name type="scientific">Kingdonia uniflora</name>
    <dbReference type="NCBI Taxonomy" id="39325"/>
    <lineage>
        <taxon>Eukaryota</taxon>
        <taxon>Viridiplantae</taxon>
        <taxon>Streptophyta</taxon>
        <taxon>Embryophyta</taxon>
        <taxon>Tracheophyta</taxon>
        <taxon>Spermatophyta</taxon>
        <taxon>Magnoliopsida</taxon>
        <taxon>Ranunculales</taxon>
        <taxon>Circaeasteraceae</taxon>
        <taxon>Kingdonia</taxon>
    </lineage>
</organism>
<proteinExistence type="predicted"/>
<dbReference type="AlphaFoldDB" id="A0A7J7MN88"/>
<gene>
    <name evidence="8" type="ORF">GIB67_009083</name>
</gene>
<dbReference type="GO" id="GO:0006351">
    <property type="term" value="P:DNA-templated transcription"/>
    <property type="evidence" value="ECO:0007669"/>
    <property type="project" value="InterPro"/>
</dbReference>
<dbReference type="InterPro" id="IPR038593">
    <property type="entry name" value="RNA_pol_Rpb1_7_sf"/>
</dbReference>
<sequence>MIVAKEIGERGARGSTSRVSDSNERGLSEGVSAKNVTLSVPRLRDPPSKRLREIINAAKKIKTPSLSVYLKPKVNKTKEKAKNVHCALEYTTLRSVTQATEVWYDLDPMSTIIETHVDFVKSYYEMPDKEVEPDKISPWLLWIELNRKMMIDKKLNMADIAEKINQEFDDDLTLIDALITVGANKYKKTSNRIYKELKHLQQSLMHKEDAYIQYTCIFSPWNKDDEGLYND</sequence>
<evidence type="ECO:0000256" key="3">
    <source>
        <dbReference type="ARBA" id="ARBA00022679"/>
    </source>
</evidence>
<feature type="compositionally biased region" description="Basic and acidic residues" evidence="6">
    <location>
        <begin position="1"/>
        <end position="12"/>
    </location>
</feature>
<dbReference type="SUPFAM" id="SSF64484">
    <property type="entry name" value="beta and beta-prime subunits of DNA dependent RNA-polymerase"/>
    <property type="match status" value="1"/>
</dbReference>
<evidence type="ECO:0000256" key="1">
    <source>
        <dbReference type="ARBA" id="ARBA00012418"/>
    </source>
</evidence>
<dbReference type="GO" id="GO:0003677">
    <property type="term" value="F:DNA binding"/>
    <property type="evidence" value="ECO:0007669"/>
    <property type="project" value="InterPro"/>
</dbReference>
<dbReference type="Gene3D" id="3.30.1360.140">
    <property type="match status" value="1"/>
</dbReference>
<evidence type="ECO:0000256" key="6">
    <source>
        <dbReference type="SAM" id="MobiDB-lite"/>
    </source>
</evidence>
<keyword evidence="4" id="KW-0548">Nucleotidyltransferase</keyword>
<feature type="domain" description="RNA polymerase Rpb1" evidence="7">
    <location>
        <begin position="91"/>
        <end position="175"/>
    </location>
</feature>
<evidence type="ECO:0000256" key="5">
    <source>
        <dbReference type="ARBA" id="ARBA00023163"/>
    </source>
</evidence>
<dbReference type="EMBL" id="JACGCM010001337">
    <property type="protein sequence ID" value="KAF6156425.1"/>
    <property type="molecule type" value="Genomic_DNA"/>
</dbReference>
<dbReference type="GO" id="GO:0005665">
    <property type="term" value="C:RNA polymerase II, core complex"/>
    <property type="evidence" value="ECO:0007669"/>
    <property type="project" value="TreeGrafter"/>
</dbReference>
<evidence type="ECO:0000313" key="9">
    <source>
        <dbReference type="Proteomes" id="UP000541444"/>
    </source>
</evidence>
<evidence type="ECO:0000313" key="8">
    <source>
        <dbReference type="EMBL" id="KAF6156425.1"/>
    </source>
</evidence>
<dbReference type="EC" id="2.7.7.6" evidence="1"/>
<dbReference type="Pfam" id="PF04990">
    <property type="entry name" value="RNA_pol_Rpb1_7"/>
    <property type="match status" value="1"/>
</dbReference>
<keyword evidence="5" id="KW-0804">Transcription</keyword>